<reference evidence="1 2" key="1">
    <citation type="journal article" date="2013" name="Mar. Genomics">
        <title>Expression of sulfatases in Rhodopirellula baltica and the diversity of sulfatases in the genus Rhodopirellula.</title>
        <authorList>
            <person name="Wegner C.E."/>
            <person name="Richter-Heitmann T."/>
            <person name="Klindworth A."/>
            <person name="Klockow C."/>
            <person name="Richter M."/>
            <person name="Achstetter T."/>
            <person name="Glockner F.O."/>
            <person name="Harder J."/>
        </authorList>
    </citation>
    <scope>NUCLEOTIDE SEQUENCE [LARGE SCALE GENOMIC DNA]</scope>
    <source>
        <strain evidence="1 2">SM1</strain>
    </source>
</reference>
<protein>
    <submittedName>
        <fullName evidence="1">Uncharacterized protein</fullName>
    </submittedName>
</protein>
<proteinExistence type="predicted"/>
<evidence type="ECO:0000313" key="2">
    <source>
        <dbReference type="Proteomes" id="UP000011991"/>
    </source>
</evidence>
<dbReference type="OrthoDB" id="289843at2"/>
<sequence>MSDGVNNHRISVSGAALHQLLRASEHARQVDVDTWEFAVEISDLRSQGLAHSDLRRLIHEGLVEHAFETTRVDDPRREFSKPCSTLLSESSCFVLTDLGIQTARRIESGTIDYQRPTWDPQNRELSFNGKLIKRYRCPAQNQEAILSAFEEEEWALRIDDPLPPIAQQCPKRRLHDTIKSMNRHHVQCVIRFGGDGTGEGIVWDVV</sequence>
<dbReference type="AlphaFoldDB" id="M5RPP1"/>
<organism evidence="1 2">
    <name type="scientific">Rhodopirellula maiorica SM1</name>
    <dbReference type="NCBI Taxonomy" id="1265738"/>
    <lineage>
        <taxon>Bacteria</taxon>
        <taxon>Pseudomonadati</taxon>
        <taxon>Planctomycetota</taxon>
        <taxon>Planctomycetia</taxon>
        <taxon>Pirellulales</taxon>
        <taxon>Pirellulaceae</taxon>
        <taxon>Novipirellula</taxon>
    </lineage>
</organism>
<comment type="caution">
    <text evidence="1">The sequence shown here is derived from an EMBL/GenBank/DDBJ whole genome shotgun (WGS) entry which is preliminary data.</text>
</comment>
<accession>M5RPP1</accession>
<name>M5RPP1_9BACT</name>
<dbReference type="EMBL" id="ANOG01000807">
    <property type="protein sequence ID" value="EMI17342.1"/>
    <property type="molecule type" value="Genomic_DNA"/>
</dbReference>
<dbReference type="Proteomes" id="UP000011991">
    <property type="component" value="Unassembled WGS sequence"/>
</dbReference>
<keyword evidence="2" id="KW-1185">Reference proteome</keyword>
<evidence type="ECO:0000313" key="1">
    <source>
        <dbReference type="EMBL" id="EMI17342.1"/>
    </source>
</evidence>
<gene>
    <name evidence="1" type="ORF">RMSM_05735</name>
</gene>
<dbReference type="RefSeq" id="WP_008703985.1">
    <property type="nucleotide sequence ID" value="NZ_ANOG01000807.1"/>
</dbReference>
<dbReference type="PATRIC" id="fig|1265738.3.peg.5734"/>